<gene>
    <name evidence="2" type="ORF">BJ959_000537</name>
</gene>
<keyword evidence="1" id="KW-0812">Transmembrane</keyword>
<sequence>MAATSAAPSPVVLERGFVIASALSAIALGVAALVWPGATLFTVALLFGAYLVVSGIFRLVIAFTADSLTAGVRWLVGILGALIIVAGIVALNNLAGSLVVLAYVIAFGWIFDGIASIAGGFTGRTALPRWLAVVAGLVSIIAGVVVLFLPGLAIVTFLIFGGWMLIAIGVATLFTLPPKTPKAEVAKADAAAPAAS</sequence>
<dbReference type="PANTHER" id="PTHR34989:SF1">
    <property type="entry name" value="PROTEIN HDED"/>
    <property type="match status" value="1"/>
</dbReference>
<organism evidence="2 3">
    <name type="scientific">Microcella frigidaquae</name>
    <dbReference type="NCBI Taxonomy" id="424758"/>
    <lineage>
        <taxon>Bacteria</taxon>
        <taxon>Bacillati</taxon>
        <taxon>Actinomycetota</taxon>
        <taxon>Actinomycetes</taxon>
        <taxon>Micrococcales</taxon>
        <taxon>Microbacteriaceae</taxon>
        <taxon>Microcella</taxon>
    </lineage>
</organism>
<reference evidence="2 3" key="1">
    <citation type="submission" date="2020-08" db="EMBL/GenBank/DDBJ databases">
        <title>Sequencing the genomes of 1000 actinobacteria strains.</title>
        <authorList>
            <person name="Klenk H.-P."/>
        </authorList>
    </citation>
    <scope>NUCLEOTIDE SEQUENCE [LARGE SCALE GENOMIC DNA]</scope>
    <source>
        <strain evidence="2 3">DSM 23889</strain>
    </source>
</reference>
<keyword evidence="3" id="KW-1185">Reference proteome</keyword>
<name>A0A840X467_9MICO</name>
<protein>
    <submittedName>
        <fullName evidence="2">Uncharacterized membrane protein HdeD (DUF308 family)</fullName>
    </submittedName>
</protein>
<keyword evidence="1" id="KW-0472">Membrane</keyword>
<comment type="caution">
    <text evidence="2">The sequence shown here is derived from an EMBL/GenBank/DDBJ whole genome shotgun (WGS) entry which is preliminary data.</text>
</comment>
<dbReference type="RefSeq" id="WP_153981649.1">
    <property type="nucleotide sequence ID" value="NZ_BAAANZ010000011.1"/>
</dbReference>
<dbReference type="EMBL" id="JACHBS010000001">
    <property type="protein sequence ID" value="MBB5617041.1"/>
    <property type="molecule type" value="Genomic_DNA"/>
</dbReference>
<dbReference type="InterPro" id="IPR005325">
    <property type="entry name" value="DUF308_memb"/>
</dbReference>
<keyword evidence="1" id="KW-1133">Transmembrane helix</keyword>
<dbReference type="GO" id="GO:0005886">
    <property type="term" value="C:plasma membrane"/>
    <property type="evidence" value="ECO:0007669"/>
    <property type="project" value="TreeGrafter"/>
</dbReference>
<feature type="transmembrane region" description="Helical" evidence="1">
    <location>
        <begin position="97"/>
        <end position="118"/>
    </location>
</feature>
<dbReference type="Pfam" id="PF03729">
    <property type="entry name" value="DUF308"/>
    <property type="match status" value="2"/>
</dbReference>
<proteinExistence type="predicted"/>
<accession>A0A840X467</accession>
<evidence type="ECO:0000313" key="3">
    <source>
        <dbReference type="Proteomes" id="UP000552883"/>
    </source>
</evidence>
<dbReference type="AlphaFoldDB" id="A0A840X467"/>
<dbReference type="Proteomes" id="UP000552883">
    <property type="component" value="Unassembled WGS sequence"/>
</dbReference>
<evidence type="ECO:0000256" key="1">
    <source>
        <dbReference type="SAM" id="Phobius"/>
    </source>
</evidence>
<feature type="transmembrane region" description="Helical" evidence="1">
    <location>
        <begin position="130"/>
        <end position="149"/>
    </location>
</feature>
<feature type="transmembrane region" description="Helical" evidence="1">
    <location>
        <begin position="72"/>
        <end position="91"/>
    </location>
</feature>
<feature type="transmembrane region" description="Helical" evidence="1">
    <location>
        <begin position="155"/>
        <end position="176"/>
    </location>
</feature>
<feature type="transmembrane region" description="Helical" evidence="1">
    <location>
        <begin position="12"/>
        <end position="35"/>
    </location>
</feature>
<dbReference type="OrthoDB" id="3238356at2"/>
<evidence type="ECO:0000313" key="2">
    <source>
        <dbReference type="EMBL" id="MBB5617041.1"/>
    </source>
</evidence>
<feature type="transmembrane region" description="Helical" evidence="1">
    <location>
        <begin position="41"/>
        <end position="60"/>
    </location>
</feature>
<dbReference type="PANTHER" id="PTHR34989">
    <property type="entry name" value="PROTEIN HDED"/>
    <property type="match status" value="1"/>
</dbReference>
<dbReference type="InterPro" id="IPR052712">
    <property type="entry name" value="Acid_resist_chaperone_HdeD"/>
</dbReference>